<organism evidence="3 4">
    <name type="scientific">Hymenoscyphus albidus</name>
    <dbReference type="NCBI Taxonomy" id="595503"/>
    <lineage>
        <taxon>Eukaryota</taxon>
        <taxon>Fungi</taxon>
        <taxon>Dikarya</taxon>
        <taxon>Ascomycota</taxon>
        <taxon>Pezizomycotina</taxon>
        <taxon>Leotiomycetes</taxon>
        <taxon>Helotiales</taxon>
        <taxon>Helotiaceae</taxon>
        <taxon>Hymenoscyphus</taxon>
    </lineage>
</organism>
<proteinExistence type="predicted"/>
<accession>A0A9N9PWY9</accession>
<sequence length="282" mass="31400">MAILEGLPGIQVTIESDGKTLDEYPDDEDFKFREYTAPEKAMSTVFVPCVSDAAFSIRLRTTQEYVPSLPPNGPHHDGLLFHASPVLVVLDYPEEYVDDANADQIASDIKITNQGLGEIVVVVRRIVYKDHVLKVARRDEKAFENVSQVSEKALKGKAISHGVKFGKGTTVHLPRLRSGKSSDYVDSRSSAMAISFATRNDYPPNSFPRTCFGSTGPVSNAERVARLKREIDLIKAEEEKENRRRGLKRQFKDDDDLQISRAGKSRSRATGAKVEMIDLTDD</sequence>
<protein>
    <recommendedName>
        <fullName evidence="2">DUF7918 domain-containing protein</fullName>
    </recommendedName>
</protein>
<dbReference type="Pfam" id="PF25534">
    <property type="entry name" value="DUF7918"/>
    <property type="match status" value="1"/>
</dbReference>
<evidence type="ECO:0000313" key="3">
    <source>
        <dbReference type="EMBL" id="CAG8971160.1"/>
    </source>
</evidence>
<feature type="region of interest" description="Disordered" evidence="1">
    <location>
        <begin position="239"/>
        <end position="282"/>
    </location>
</feature>
<evidence type="ECO:0000313" key="4">
    <source>
        <dbReference type="Proteomes" id="UP000701801"/>
    </source>
</evidence>
<dbReference type="OrthoDB" id="3364132at2759"/>
<feature type="domain" description="DUF7918" evidence="2">
    <location>
        <begin position="99"/>
        <end position="193"/>
    </location>
</feature>
<dbReference type="InterPro" id="IPR057678">
    <property type="entry name" value="DUF7918"/>
</dbReference>
<dbReference type="PANTHER" id="PTHR36223:SF1">
    <property type="entry name" value="TRANSCRIPTION ELONGATION FACTOR EAF N-TERMINAL DOMAIN-CONTAINING PROTEIN"/>
    <property type="match status" value="1"/>
</dbReference>
<evidence type="ECO:0000256" key="1">
    <source>
        <dbReference type="SAM" id="MobiDB-lite"/>
    </source>
</evidence>
<dbReference type="EMBL" id="CAJVRM010000012">
    <property type="protein sequence ID" value="CAG8971160.1"/>
    <property type="molecule type" value="Genomic_DNA"/>
</dbReference>
<reference evidence="3" key="1">
    <citation type="submission" date="2021-07" db="EMBL/GenBank/DDBJ databases">
        <authorList>
            <person name="Durling M."/>
        </authorList>
    </citation>
    <scope>NUCLEOTIDE SEQUENCE</scope>
</reference>
<comment type="caution">
    <text evidence="3">The sequence shown here is derived from an EMBL/GenBank/DDBJ whole genome shotgun (WGS) entry which is preliminary data.</text>
</comment>
<name>A0A9N9PWY9_9HELO</name>
<evidence type="ECO:0000259" key="2">
    <source>
        <dbReference type="Pfam" id="PF25534"/>
    </source>
</evidence>
<dbReference type="AlphaFoldDB" id="A0A9N9PWY9"/>
<dbReference type="Proteomes" id="UP000701801">
    <property type="component" value="Unassembled WGS sequence"/>
</dbReference>
<dbReference type="PANTHER" id="PTHR36223">
    <property type="entry name" value="BETA-LACTAMASE-TYPE TRANSPEPTIDASE FOLD DOMAIN CONTAINING PROTEIN"/>
    <property type="match status" value="1"/>
</dbReference>
<gene>
    <name evidence="3" type="ORF">HYALB_00010135</name>
</gene>
<keyword evidence="4" id="KW-1185">Reference proteome</keyword>